<feature type="domain" description="Clathrin/coatomer adaptor adaptin-like N-terminal" evidence="9">
    <location>
        <begin position="21"/>
        <end position="647"/>
    </location>
</feature>
<dbReference type="InterPro" id="IPR011989">
    <property type="entry name" value="ARM-like"/>
</dbReference>
<dbReference type="InterPro" id="IPR017105">
    <property type="entry name" value="AP3_complex_dsu"/>
</dbReference>
<feature type="compositionally biased region" description="Pro residues" evidence="8">
    <location>
        <begin position="853"/>
        <end position="865"/>
    </location>
</feature>
<evidence type="ECO:0000256" key="4">
    <source>
        <dbReference type="ARBA" id="ARBA00022737"/>
    </source>
</evidence>
<dbReference type="Gene3D" id="1.25.10.10">
    <property type="entry name" value="Leucine-rich Repeat Variant"/>
    <property type="match status" value="1"/>
</dbReference>
<feature type="compositionally biased region" description="Basic residues" evidence="8">
    <location>
        <begin position="771"/>
        <end position="790"/>
    </location>
</feature>
<dbReference type="Proteomes" id="UP000198372">
    <property type="component" value="Unassembled WGS sequence"/>
</dbReference>
<proteinExistence type="inferred from homology"/>
<dbReference type="PANTHER" id="PTHR22781:SF12">
    <property type="entry name" value="AP-3 COMPLEX SUBUNIT DELTA-1"/>
    <property type="match status" value="1"/>
</dbReference>
<dbReference type="GO" id="GO:0006896">
    <property type="term" value="P:Golgi to vacuole transport"/>
    <property type="evidence" value="ECO:0007669"/>
    <property type="project" value="TreeGrafter"/>
</dbReference>
<name>A0A238FKD9_9BASI</name>
<comment type="subcellular location">
    <subcellularLocation>
        <location evidence="1">Endomembrane system</location>
    </subcellularLocation>
    <subcellularLocation>
        <location evidence="7">Golgi apparatus</location>
    </subcellularLocation>
</comment>
<accession>A0A238FKD9</accession>
<keyword evidence="3 7" id="KW-0813">Transport</keyword>
<feature type="compositionally biased region" description="Basic and acidic residues" evidence="8">
    <location>
        <begin position="801"/>
        <end position="817"/>
    </location>
</feature>
<keyword evidence="11" id="KW-1185">Reference proteome</keyword>
<dbReference type="Pfam" id="PF01602">
    <property type="entry name" value="Adaptin_N"/>
    <property type="match status" value="1"/>
</dbReference>
<evidence type="ECO:0000256" key="7">
    <source>
        <dbReference type="PIRNR" id="PIRNR037092"/>
    </source>
</evidence>
<comment type="similarity">
    <text evidence="2 7">Belongs to the adaptor complexes large subunit family.</text>
</comment>
<dbReference type="GO" id="GO:0006623">
    <property type="term" value="P:protein targeting to vacuole"/>
    <property type="evidence" value="ECO:0007669"/>
    <property type="project" value="TreeGrafter"/>
</dbReference>
<evidence type="ECO:0000313" key="10">
    <source>
        <dbReference type="EMBL" id="SCV74260.1"/>
    </source>
</evidence>
<dbReference type="InterPro" id="IPR002553">
    <property type="entry name" value="Clathrin/coatomer_adapt-like_N"/>
</dbReference>
<evidence type="ECO:0000256" key="2">
    <source>
        <dbReference type="ARBA" id="ARBA00006613"/>
    </source>
</evidence>
<feature type="region of interest" description="Disordered" evidence="8">
    <location>
        <begin position="758"/>
        <end position="950"/>
    </location>
</feature>
<comment type="subunit">
    <text evidence="7">Adaptor protein complex 3 (AP-3) is a heterotetramer.</text>
</comment>
<organism evidence="10 11">
    <name type="scientific">Microbotryum intermedium</name>
    <dbReference type="NCBI Taxonomy" id="269621"/>
    <lineage>
        <taxon>Eukaryota</taxon>
        <taxon>Fungi</taxon>
        <taxon>Dikarya</taxon>
        <taxon>Basidiomycota</taxon>
        <taxon>Pucciniomycotina</taxon>
        <taxon>Microbotryomycetes</taxon>
        <taxon>Microbotryales</taxon>
        <taxon>Microbotryaceae</taxon>
        <taxon>Microbotryum</taxon>
    </lineage>
</organism>
<gene>
    <name evidence="10" type="ORF">BQ2448_6692</name>
</gene>
<dbReference type="EMBL" id="FMSP01000020">
    <property type="protein sequence ID" value="SCV74260.1"/>
    <property type="molecule type" value="Genomic_DNA"/>
</dbReference>
<dbReference type="PIRSF" id="PIRSF037092">
    <property type="entry name" value="AP3_complex_delta"/>
    <property type="match status" value="1"/>
</dbReference>
<keyword evidence="7" id="KW-0333">Golgi apparatus</keyword>
<dbReference type="OrthoDB" id="10264595at2759"/>
<dbReference type="PANTHER" id="PTHR22781">
    <property type="entry name" value="DELTA ADAPTIN-RELATED"/>
    <property type="match status" value="1"/>
</dbReference>
<evidence type="ECO:0000256" key="8">
    <source>
        <dbReference type="SAM" id="MobiDB-lite"/>
    </source>
</evidence>
<dbReference type="GO" id="GO:0005794">
    <property type="term" value="C:Golgi apparatus"/>
    <property type="evidence" value="ECO:0007669"/>
    <property type="project" value="UniProtKB-SubCell"/>
</dbReference>
<evidence type="ECO:0000313" key="11">
    <source>
        <dbReference type="Proteomes" id="UP000198372"/>
    </source>
</evidence>
<keyword evidence="5 7" id="KW-0653">Protein transport</keyword>
<evidence type="ECO:0000256" key="1">
    <source>
        <dbReference type="ARBA" id="ARBA00004308"/>
    </source>
</evidence>
<evidence type="ECO:0000256" key="6">
    <source>
        <dbReference type="ARBA" id="ARBA00023136"/>
    </source>
</evidence>
<dbReference type="STRING" id="269621.A0A238FKD9"/>
<dbReference type="GO" id="GO:0030123">
    <property type="term" value="C:AP-3 adaptor complex"/>
    <property type="evidence" value="ECO:0007669"/>
    <property type="project" value="InterPro"/>
</dbReference>
<sequence length="950" mass="103456">MFEQDVAGLIKALRANKNDEQSVIQRALDETRKEIKSSDVEVKAAAVLKLVYLEMLGHSISFATFAIVECMTSTKYHIKSIGYLAASQCFDRETEVAVLVVNLVKKDLLQPPTPLFSTSPSLITVAHLSSTLSAVSLLLTPSLARDLAPELLSLLTHSRPIVRKQTVLVLFRINRSWPGVKEVASGREEHGEDPWIERLRERLGDEDVGVVSATVNLICELARKDPRKYLPLAPELFELLTDSTNNWMLIKIIKLFAVLTPEEPRLVKKLVPPLTELIETTPAMSLLFECIQTSIVGCMLNGREGEVLATTCVEKLKSFLEDIDQNLRYIALVALVKILPTHPHLVATHHGTILSCVDDPDMSIRMRALDLVEGMVDRRTLQSIVQRLMTHLRSPASSSQTSAADALLRAQTGGVSADSPTPAAAALILSPAYRSSLVSLILRMCASQTYANIANFSWYIDTLIELAYISLTIVNECSSSSAGAGAAPANTLGLQIRDSLIDLTARAKAIRPYAVKKMAQLIGGEVLLECGSENGIGEVLGAAAWICGEYCRQVPQLEDPRPVIASLFGSSTTSSLPPHIIALYFHNGVKIFARYLNSLASSWNDSDSATLEQIRTLATALEEQMRTFAGHEEMELQERAASLAQTLSWVRSGLDQKMPVSNHRGGFASDSLVPYDPTNDDAVGTTPLPKPEPASLQWLEPLFFAHELKPVNPKAQGMVAVPEGLDLGQRIVVRGSSASGIFDEEARGQVDAFGRKFQSLGNTEASERGKPKNSRKKGTKESKTRRKKPSRAVEDEDDPEEMARLRSERLERQRDDPYYVGSTPAGGAGDSDGVDAIPIVRLDLGTLTSRPRAPSPPREPTPPPVHIDVEGEMPDMAAPRLQSSSANDLGRTDAAPPPDTREAEEAQASAVVTKVVKKKKATPSSSLSIGAATDKKTKKDSMQPAEWQTC</sequence>
<dbReference type="AlphaFoldDB" id="A0A238FKD9"/>
<keyword evidence="6" id="KW-0472">Membrane</keyword>
<evidence type="ECO:0000256" key="3">
    <source>
        <dbReference type="ARBA" id="ARBA00022448"/>
    </source>
</evidence>
<protein>
    <recommendedName>
        <fullName evidence="7">AP-3 complex subunit delta</fullName>
    </recommendedName>
</protein>
<evidence type="ECO:0000259" key="9">
    <source>
        <dbReference type="Pfam" id="PF01602"/>
    </source>
</evidence>
<comment type="function">
    <text evidence="7">Part of the AP-3 complex, an adaptor-related complex which is not clathrin-associated. The complex is associated with the Golgi region as well as more peripheral structures. It facilitates the budding of vesicles from the Golgi membrane.</text>
</comment>
<dbReference type="GO" id="GO:0010008">
    <property type="term" value="C:endosome membrane"/>
    <property type="evidence" value="ECO:0007669"/>
    <property type="project" value="TreeGrafter"/>
</dbReference>
<reference evidence="11" key="1">
    <citation type="submission" date="2016-09" db="EMBL/GenBank/DDBJ databases">
        <authorList>
            <person name="Jeantristanb JTB J.-T."/>
            <person name="Ricardo R."/>
        </authorList>
    </citation>
    <scope>NUCLEOTIDE SEQUENCE [LARGE SCALE GENOMIC DNA]</scope>
</reference>
<evidence type="ECO:0000256" key="5">
    <source>
        <dbReference type="ARBA" id="ARBA00022927"/>
    </source>
</evidence>
<keyword evidence="4" id="KW-0677">Repeat</keyword>
<dbReference type="SUPFAM" id="SSF48371">
    <property type="entry name" value="ARM repeat"/>
    <property type="match status" value="1"/>
</dbReference>
<dbReference type="InterPro" id="IPR016024">
    <property type="entry name" value="ARM-type_fold"/>
</dbReference>